<proteinExistence type="predicted"/>
<sequence>MNSPSESKNPPKRIDENIEVISNRFQPISAISPEFDFRVGGDVQAETQTQTQILPLTRFHSNSVPS</sequence>
<dbReference type="KEGG" id="aee:IM676_14460"/>
<protein>
    <submittedName>
        <fullName evidence="1">Uncharacterized protein</fullName>
    </submittedName>
</protein>
<gene>
    <name evidence="1" type="ORF">IM676_14460</name>
</gene>
<accession>A0A7U3RY23</accession>
<organism evidence="1 2">
    <name type="scientific">Anabaenopsis elenkinii CCIBt3563</name>
    <dbReference type="NCBI Taxonomy" id="2779889"/>
    <lineage>
        <taxon>Bacteria</taxon>
        <taxon>Bacillati</taxon>
        <taxon>Cyanobacteriota</taxon>
        <taxon>Cyanophyceae</taxon>
        <taxon>Nostocales</taxon>
        <taxon>Nodulariaceae</taxon>
        <taxon>Anabaenopsis</taxon>
    </lineage>
</organism>
<evidence type="ECO:0000313" key="1">
    <source>
        <dbReference type="EMBL" id="QOV21905.1"/>
    </source>
</evidence>
<dbReference type="Proteomes" id="UP000593846">
    <property type="component" value="Chromosome"/>
</dbReference>
<keyword evidence="2" id="KW-1185">Reference proteome</keyword>
<evidence type="ECO:0000313" key="2">
    <source>
        <dbReference type="Proteomes" id="UP000593846"/>
    </source>
</evidence>
<reference evidence="2" key="1">
    <citation type="submission" date="2020-10" db="EMBL/GenBank/DDBJ databases">
        <title>Genome-based taxonomic classification of the species Anabaenopsis elenkinii.</title>
        <authorList>
            <person name="Delbaje E."/>
            <person name="Andreote A.P.D."/>
            <person name="Pellegrinetti T.A."/>
            <person name="Cruz R.B."/>
            <person name="Branco L.H.Z."/>
            <person name="Fiore M.F."/>
        </authorList>
    </citation>
    <scope>NUCLEOTIDE SEQUENCE [LARGE SCALE GENOMIC DNA]</scope>
    <source>
        <strain evidence="2">CCIBt3563</strain>
    </source>
</reference>
<dbReference type="AlphaFoldDB" id="A0A7U3RY23"/>
<name>A0A7U3RY23_9CYAN</name>
<dbReference type="RefSeq" id="WP_200987547.1">
    <property type="nucleotide sequence ID" value="NZ_CP063311.1"/>
</dbReference>
<dbReference type="EMBL" id="CP063311">
    <property type="protein sequence ID" value="QOV21905.1"/>
    <property type="molecule type" value="Genomic_DNA"/>
</dbReference>